<dbReference type="GO" id="GO:0008081">
    <property type="term" value="F:phosphoric diester hydrolase activity"/>
    <property type="evidence" value="ECO:0007669"/>
    <property type="project" value="InterPro"/>
</dbReference>
<comment type="caution">
    <text evidence="4">The sequence shown here is derived from an EMBL/GenBank/DDBJ whole genome shotgun (WGS) entry which is preliminary data.</text>
</comment>
<keyword evidence="3" id="KW-0732">Signal</keyword>
<evidence type="ECO:0000313" key="5">
    <source>
        <dbReference type="Proteomes" id="UP001215280"/>
    </source>
</evidence>
<dbReference type="EMBL" id="JARJLG010000002">
    <property type="protein sequence ID" value="KAJ7783887.1"/>
    <property type="molecule type" value="Genomic_DNA"/>
</dbReference>
<proteinExistence type="inferred from homology"/>
<protein>
    <recommendedName>
        <fullName evidence="2">Altered inheritance of mitochondria protein 6</fullName>
    </recommendedName>
</protein>
<keyword evidence="5" id="KW-1185">Reference proteome</keyword>
<gene>
    <name evidence="4" type="ORF">DFH07DRAFT_864779</name>
</gene>
<dbReference type="SUPFAM" id="SSF51695">
    <property type="entry name" value="PLC-like phosphodiesterases"/>
    <property type="match status" value="1"/>
</dbReference>
<feature type="chain" id="PRO_5041944761" description="Altered inheritance of mitochondria protein 6" evidence="3">
    <location>
        <begin position="20"/>
        <end position="232"/>
    </location>
</feature>
<feature type="signal peptide" evidence="3">
    <location>
        <begin position="1"/>
        <end position="19"/>
    </location>
</feature>
<comment type="similarity">
    <text evidence="1">Belongs to the AIM6 family.</text>
</comment>
<evidence type="ECO:0000256" key="2">
    <source>
        <dbReference type="ARBA" id="ARBA00014286"/>
    </source>
</evidence>
<dbReference type="GO" id="GO:0006629">
    <property type="term" value="P:lipid metabolic process"/>
    <property type="evidence" value="ECO:0007669"/>
    <property type="project" value="InterPro"/>
</dbReference>
<organism evidence="4 5">
    <name type="scientific">Mycena maculata</name>
    <dbReference type="NCBI Taxonomy" id="230809"/>
    <lineage>
        <taxon>Eukaryota</taxon>
        <taxon>Fungi</taxon>
        <taxon>Dikarya</taxon>
        <taxon>Basidiomycota</taxon>
        <taxon>Agaricomycotina</taxon>
        <taxon>Agaricomycetes</taxon>
        <taxon>Agaricomycetidae</taxon>
        <taxon>Agaricales</taxon>
        <taxon>Marasmiineae</taxon>
        <taxon>Mycenaceae</taxon>
        <taxon>Mycena</taxon>
    </lineage>
</organism>
<evidence type="ECO:0000313" key="4">
    <source>
        <dbReference type="EMBL" id="KAJ7783887.1"/>
    </source>
</evidence>
<evidence type="ECO:0000256" key="3">
    <source>
        <dbReference type="SAM" id="SignalP"/>
    </source>
</evidence>
<dbReference type="PANTHER" id="PTHR31571:SF1">
    <property type="entry name" value="ALTERED INHERITANCE OF MITOCHONDRIA PROTEIN 6"/>
    <property type="match status" value="1"/>
</dbReference>
<reference evidence="4" key="1">
    <citation type="submission" date="2023-03" db="EMBL/GenBank/DDBJ databases">
        <title>Massive genome expansion in bonnet fungi (Mycena s.s.) driven by repeated elements and novel gene families across ecological guilds.</title>
        <authorList>
            <consortium name="Lawrence Berkeley National Laboratory"/>
            <person name="Harder C.B."/>
            <person name="Miyauchi S."/>
            <person name="Viragh M."/>
            <person name="Kuo A."/>
            <person name="Thoen E."/>
            <person name="Andreopoulos B."/>
            <person name="Lu D."/>
            <person name="Skrede I."/>
            <person name="Drula E."/>
            <person name="Henrissat B."/>
            <person name="Morin E."/>
            <person name="Kohler A."/>
            <person name="Barry K."/>
            <person name="LaButti K."/>
            <person name="Morin E."/>
            <person name="Salamov A."/>
            <person name="Lipzen A."/>
            <person name="Mereny Z."/>
            <person name="Hegedus B."/>
            <person name="Baldrian P."/>
            <person name="Stursova M."/>
            <person name="Weitz H."/>
            <person name="Taylor A."/>
            <person name="Grigoriev I.V."/>
            <person name="Nagy L.G."/>
            <person name="Martin F."/>
            <person name="Kauserud H."/>
        </authorList>
    </citation>
    <scope>NUCLEOTIDE SEQUENCE</scope>
    <source>
        <strain evidence="4">CBHHK188m</strain>
    </source>
</reference>
<evidence type="ECO:0000256" key="1">
    <source>
        <dbReference type="ARBA" id="ARBA00008858"/>
    </source>
</evidence>
<dbReference type="InterPro" id="IPR051236">
    <property type="entry name" value="HAT_RTT109-like"/>
</dbReference>
<dbReference type="PANTHER" id="PTHR31571">
    <property type="entry name" value="ALTERED INHERITANCE OF MITOCHONDRIA PROTEIN 6"/>
    <property type="match status" value="1"/>
</dbReference>
<name>A0AAD7KIN1_9AGAR</name>
<dbReference type="InterPro" id="IPR017946">
    <property type="entry name" value="PLC-like_Pdiesterase_TIM-brl"/>
</dbReference>
<dbReference type="AlphaFoldDB" id="A0AAD7KIN1"/>
<sequence length="232" mass="25557">MVTFLALVTLANLVDLSSQRPGVLDEIFTQNIVPKAVHSHNNYWCEVVLLTALSYGVASVEADMWFVGRTLYIGHEMAALAPARTFDSLQNPKSRFTVNQTSIDGVFDTTSTTPLQLFVDMKTDGSSTLPFVISALQPLRELGTCVSNVTCTIRVITVVRTVGWSGINAINDTALTTIQTYVADAHTLGIRARFWDTRGWPMFARENIWKTLTENGADFLNADDLEAAATMF</sequence>
<dbReference type="Proteomes" id="UP001215280">
    <property type="component" value="Unassembled WGS sequence"/>
</dbReference>
<accession>A0AAD7KIN1</accession>